<evidence type="ECO:0000313" key="5">
    <source>
        <dbReference type="EMBL" id="CAD7236342.1"/>
    </source>
</evidence>
<accession>A0A7R8WQQ6</accession>
<dbReference type="GO" id="GO:0047372">
    <property type="term" value="F:monoacylglycerol lipase activity"/>
    <property type="evidence" value="ECO:0007669"/>
    <property type="project" value="TreeGrafter"/>
</dbReference>
<dbReference type="InterPro" id="IPR000952">
    <property type="entry name" value="AB_hydrolase_4_CS"/>
</dbReference>
<dbReference type="NCBIfam" id="NF008218">
    <property type="entry name" value="PRK10985.1"/>
    <property type="match status" value="1"/>
</dbReference>
<sequence length="319" mass="36459">MIRDSHFRPRWYLKNPHMQTLFASIWRKKPDHVWQRERVELPDGDFIDLDWGKRMADAPLVMILHGLEGSGRSNYALGLGQALEKLGWNAVVMNFRGCSGELNRKPYSYCAGCTDDIEWMTQRLRQQHPGQPFYLVGYSLGGNAMLKWLGESGTRDVDGAVAVSVPYRLGECAKRLQSGFSRLYEKHLLRSLKASVSARLGEMDLGITQKQIRGLHSFYDFDDQVTAPLHGYNGVEDYYGRASAWQWVHRIQVPTLLIHALDDPFMYPATVPSPQDLNDHVTLELSDHGGHVGFIANDPKQPYWLEQRIPEWFVSISQT</sequence>
<dbReference type="InterPro" id="IPR000073">
    <property type="entry name" value="AB_hydrolase_1"/>
</dbReference>
<dbReference type="EMBL" id="OB678370">
    <property type="protein sequence ID" value="CAD7236342.1"/>
    <property type="molecule type" value="Genomic_DNA"/>
</dbReference>
<name>A0A7R8WQQ6_9CRUS</name>
<evidence type="ECO:0000256" key="4">
    <source>
        <dbReference type="PIRSR" id="PIRSR005211-1"/>
    </source>
</evidence>
<dbReference type="OrthoDB" id="247542at2759"/>
<evidence type="ECO:0000256" key="1">
    <source>
        <dbReference type="ARBA" id="ARBA00010884"/>
    </source>
</evidence>
<dbReference type="Gene3D" id="3.40.50.1820">
    <property type="entry name" value="alpha/beta hydrolase"/>
    <property type="match status" value="1"/>
</dbReference>
<protein>
    <submittedName>
        <fullName evidence="5">Uncharacterized protein</fullName>
    </submittedName>
</protein>
<keyword evidence="2" id="KW-0719">Serine esterase</keyword>
<dbReference type="InterPro" id="IPR029058">
    <property type="entry name" value="AB_hydrolase_fold"/>
</dbReference>
<dbReference type="AlphaFoldDB" id="A0A7R8WQQ6"/>
<dbReference type="GO" id="GO:0034338">
    <property type="term" value="F:short-chain carboxylesterase activity"/>
    <property type="evidence" value="ECO:0007669"/>
    <property type="project" value="TreeGrafter"/>
</dbReference>
<dbReference type="InterPro" id="IPR012020">
    <property type="entry name" value="ABHD4"/>
</dbReference>
<dbReference type="PANTHER" id="PTHR10794">
    <property type="entry name" value="ABHYDROLASE DOMAIN-CONTAINING PROTEIN"/>
    <property type="match status" value="1"/>
</dbReference>
<dbReference type="PANTHER" id="PTHR10794:SF94">
    <property type="entry name" value="ESTERASE YHET-RELATED"/>
    <property type="match status" value="1"/>
</dbReference>
<dbReference type="PROSITE" id="PS01133">
    <property type="entry name" value="UPF0017"/>
    <property type="match status" value="1"/>
</dbReference>
<feature type="active site" description="Charge relay system" evidence="4">
    <location>
        <position position="139"/>
    </location>
</feature>
<evidence type="ECO:0000256" key="2">
    <source>
        <dbReference type="ARBA" id="ARBA00022487"/>
    </source>
</evidence>
<keyword evidence="3" id="KW-0378">Hydrolase</keyword>
<feature type="active site" description="Charge relay system" evidence="4">
    <location>
        <position position="263"/>
    </location>
</feature>
<organism evidence="5">
    <name type="scientific">Cyprideis torosa</name>
    <dbReference type="NCBI Taxonomy" id="163714"/>
    <lineage>
        <taxon>Eukaryota</taxon>
        <taxon>Metazoa</taxon>
        <taxon>Ecdysozoa</taxon>
        <taxon>Arthropoda</taxon>
        <taxon>Crustacea</taxon>
        <taxon>Oligostraca</taxon>
        <taxon>Ostracoda</taxon>
        <taxon>Podocopa</taxon>
        <taxon>Podocopida</taxon>
        <taxon>Cytherocopina</taxon>
        <taxon>Cytheroidea</taxon>
        <taxon>Cytherideidae</taxon>
        <taxon>Cyprideis</taxon>
    </lineage>
</organism>
<feature type="active site" description="Charge relay system" evidence="4">
    <location>
        <position position="291"/>
    </location>
</feature>
<comment type="similarity">
    <text evidence="1">Belongs to the AB hydrolase superfamily. AB hydrolase 4 family.</text>
</comment>
<dbReference type="InterPro" id="IPR050960">
    <property type="entry name" value="AB_hydrolase_4_sf"/>
</dbReference>
<dbReference type="PIRSF" id="PIRSF005211">
    <property type="entry name" value="Ab_hydro_YheT"/>
    <property type="match status" value="1"/>
</dbReference>
<evidence type="ECO:0000256" key="3">
    <source>
        <dbReference type="ARBA" id="ARBA00022801"/>
    </source>
</evidence>
<gene>
    <name evidence="5" type="ORF">CTOB1V02_LOCUS14157</name>
</gene>
<proteinExistence type="inferred from homology"/>
<dbReference type="Pfam" id="PF00561">
    <property type="entry name" value="Abhydrolase_1"/>
    <property type="match status" value="1"/>
</dbReference>
<reference evidence="5" key="1">
    <citation type="submission" date="2020-11" db="EMBL/GenBank/DDBJ databases">
        <authorList>
            <person name="Tran Van P."/>
        </authorList>
    </citation>
    <scope>NUCLEOTIDE SEQUENCE</scope>
</reference>
<dbReference type="SUPFAM" id="SSF53474">
    <property type="entry name" value="alpha/beta-Hydrolases"/>
    <property type="match status" value="1"/>
</dbReference>